<organism evidence="2">
    <name type="scientific">Myoviridae sp. ctbwh6</name>
    <dbReference type="NCBI Taxonomy" id="2827611"/>
    <lineage>
        <taxon>Viruses</taxon>
        <taxon>Duplodnaviria</taxon>
        <taxon>Heunggongvirae</taxon>
        <taxon>Uroviricota</taxon>
        <taxon>Caudoviricetes</taxon>
    </lineage>
</organism>
<protein>
    <submittedName>
        <fullName evidence="2">Holin</fullName>
    </submittedName>
</protein>
<feature type="transmembrane region" description="Helical" evidence="1">
    <location>
        <begin position="14"/>
        <end position="32"/>
    </location>
</feature>
<sequence>MNVIQFLLQHLDTILTLLSIVAVLVLGLVYITKNGRNFINAMLLSFVTIAEKEFGAGTGALKKSQVVTAVYERLPSIMRLFISEATVSKLIDNAVQEAKAKWKENARLAEIIGGEVTDQKAVETITAELTAIIERITSDEGKAVTMELLKSVAELCGIDTSQFNKKADAVAALQSYIK</sequence>
<evidence type="ECO:0000256" key="1">
    <source>
        <dbReference type="SAM" id="Phobius"/>
    </source>
</evidence>
<reference evidence="2" key="1">
    <citation type="journal article" date="2021" name="Proc. Natl. Acad. Sci. U.S.A.">
        <title>A Catalog of Tens of Thousands of Viruses from Human Metagenomes Reveals Hidden Associations with Chronic Diseases.</title>
        <authorList>
            <person name="Tisza M.J."/>
            <person name="Buck C.B."/>
        </authorList>
    </citation>
    <scope>NUCLEOTIDE SEQUENCE</scope>
    <source>
        <strain evidence="2">Ctbwh6</strain>
    </source>
</reference>
<accession>A0A8S5LI44</accession>
<evidence type="ECO:0000313" key="2">
    <source>
        <dbReference type="EMBL" id="DAD69567.1"/>
    </source>
</evidence>
<dbReference type="EMBL" id="BK015852">
    <property type="protein sequence ID" value="DAD69567.1"/>
    <property type="molecule type" value="Genomic_DNA"/>
</dbReference>
<name>A0A8S5LI44_9CAUD</name>
<keyword evidence="1" id="KW-0812">Transmembrane</keyword>
<proteinExistence type="predicted"/>
<keyword evidence="1" id="KW-1133">Transmembrane helix</keyword>
<keyword evidence="1" id="KW-0472">Membrane</keyword>